<feature type="region of interest" description="Disordered" evidence="1">
    <location>
        <begin position="438"/>
        <end position="502"/>
    </location>
</feature>
<sequence>MSTDVRRCRRCKRKRLDDEPMEVRQYRTCAKCRIIERNKKKSRKPLAEETMLYGLKQFREQSLSDNFMEEEGLLDDEYFRQFHKKPFNYEAEINRVLTNPNYVPPIIDEARLLQKDTSGSHEISSKIQIKPVKPQQQNISIPEITVRQHKPKKHEIVHPQEVVKDDDIFEELAELGNEEELTSDITASQAIVDPYLYGNVYDNFQQYLLTVFEKRQNKEDINNLVFLKEFNEDFTSNMAKFDAHSRDRSPVMLNAKLNERQVRLHLLSNLKALYIDPIIAVMNIRYHQESSNINDFKSTNFIKSCHRFISHEKFNSASEARKIKSSTIYLTFNKKYNLLVVKLSHLIYRPSGIKYTGEFKSKIQDIFKKLQFEKEMYNSKLKDTKLDYNETTANLIYDKLFSLLDLCSDELQEFIKKLDKDDFIRDFINFEDVFKSGTESDEEGEAENDEAADEPMPDADEGVQSEDENMDAVNDTSFTENTYSEIKKESTAEVLDPVLKPE</sequence>
<evidence type="ECO:0000313" key="2">
    <source>
        <dbReference type="EMBL" id="KAG7662722.1"/>
    </source>
</evidence>
<gene>
    <name evidence="2" type="ORF">J8A68_003781</name>
</gene>
<feature type="compositionally biased region" description="Polar residues" evidence="1">
    <location>
        <begin position="474"/>
        <end position="484"/>
    </location>
</feature>
<proteinExistence type="predicted"/>
<name>A0A8J5QLV9_9ASCO</name>
<dbReference type="GeneID" id="73470581"/>
<protein>
    <submittedName>
        <fullName evidence="2">Uncharacterized protein</fullName>
    </submittedName>
</protein>
<organism evidence="2 3">
    <name type="scientific">[Candida] subhashii</name>
    <dbReference type="NCBI Taxonomy" id="561895"/>
    <lineage>
        <taxon>Eukaryota</taxon>
        <taxon>Fungi</taxon>
        <taxon>Dikarya</taxon>
        <taxon>Ascomycota</taxon>
        <taxon>Saccharomycotina</taxon>
        <taxon>Pichiomycetes</taxon>
        <taxon>Debaryomycetaceae</taxon>
        <taxon>Spathaspora</taxon>
    </lineage>
</organism>
<dbReference type="RefSeq" id="XP_049262955.1">
    <property type="nucleotide sequence ID" value="XM_049407671.1"/>
</dbReference>
<accession>A0A8J5QLV9</accession>
<dbReference type="AlphaFoldDB" id="A0A8J5QLV9"/>
<dbReference type="Proteomes" id="UP000694255">
    <property type="component" value="Unassembled WGS sequence"/>
</dbReference>
<evidence type="ECO:0000313" key="3">
    <source>
        <dbReference type="Proteomes" id="UP000694255"/>
    </source>
</evidence>
<comment type="caution">
    <text evidence="2">The sequence shown here is derived from an EMBL/GenBank/DDBJ whole genome shotgun (WGS) entry which is preliminary data.</text>
</comment>
<evidence type="ECO:0000256" key="1">
    <source>
        <dbReference type="SAM" id="MobiDB-lite"/>
    </source>
</evidence>
<keyword evidence="3" id="KW-1185">Reference proteome</keyword>
<dbReference type="OrthoDB" id="4084568at2759"/>
<feature type="compositionally biased region" description="Acidic residues" evidence="1">
    <location>
        <begin position="439"/>
        <end position="470"/>
    </location>
</feature>
<reference evidence="2 3" key="1">
    <citation type="journal article" date="2021" name="DNA Res.">
        <title>Genome analysis of Candida subhashii reveals its hybrid nature and dual mitochondrial genome conformations.</title>
        <authorList>
            <person name="Mixao V."/>
            <person name="Hegedusova E."/>
            <person name="Saus E."/>
            <person name="Pryszcz L.P."/>
            <person name="Cillingova A."/>
            <person name="Nosek J."/>
            <person name="Gabaldon T."/>
        </authorList>
    </citation>
    <scope>NUCLEOTIDE SEQUENCE [LARGE SCALE GENOMIC DNA]</scope>
    <source>
        <strain evidence="2 3">CBS 10753</strain>
    </source>
</reference>
<dbReference type="EMBL" id="JAGSYN010000164">
    <property type="protein sequence ID" value="KAG7662722.1"/>
    <property type="molecule type" value="Genomic_DNA"/>
</dbReference>